<evidence type="ECO:0000259" key="2">
    <source>
        <dbReference type="PROSITE" id="PS50983"/>
    </source>
</evidence>
<dbReference type="InterPro" id="IPR002491">
    <property type="entry name" value="ABC_transptr_periplasmic_BD"/>
</dbReference>
<dbReference type="Gene3D" id="3.40.50.1980">
    <property type="entry name" value="Nitrogenase molybdenum iron protein domain"/>
    <property type="match status" value="2"/>
</dbReference>
<evidence type="ECO:0000313" key="3">
    <source>
        <dbReference type="EMBL" id="SIR21265.1"/>
    </source>
</evidence>
<dbReference type="PROSITE" id="PS50983">
    <property type="entry name" value="FE_B12_PBP"/>
    <property type="match status" value="1"/>
</dbReference>
<feature type="domain" description="Fe/B12 periplasmic-binding" evidence="2">
    <location>
        <begin position="54"/>
        <end position="318"/>
    </location>
</feature>
<name>A0A1N6Z390_9FIRM</name>
<dbReference type="AlphaFoldDB" id="A0A1N6Z390"/>
<gene>
    <name evidence="3" type="ORF">SAMN05421834_11636</name>
</gene>
<dbReference type="InterPro" id="IPR050902">
    <property type="entry name" value="ABC_Transporter_SBP"/>
</dbReference>
<dbReference type="Gene3D" id="1.20.58.2180">
    <property type="match status" value="1"/>
</dbReference>
<dbReference type="PANTHER" id="PTHR30535:SF34">
    <property type="entry name" value="MOLYBDATE-BINDING PROTEIN MOLA"/>
    <property type="match status" value="1"/>
</dbReference>
<accession>A0A1N6Z390</accession>
<dbReference type="RefSeq" id="WP_076545487.1">
    <property type="nucleotide sequence ID" value="NZ_FTNC01000016.1"/>
</dbReference>
<evidence type="ECO:0000313" key="4">
    <source>
        <dbReference type="Proteomes" id="UP000185669"/>
    </source>
</evidence>
<evidence type="ECO:0000256" key="1">
    <source>
        <dbReference type="ARBA" id="ARBA00008814"/>
    </source>
</evidence>
<dbReference type="PANTHER" id="PTHR30535">
    <property type="entry name" value="VITAMIN B12-BINDING PROTEIN"/>
    <property type="match status" value="1"/>
</dbReference>
<reference evidence="4" key="1">
    <citation type="submission" date="2017-01" db="EMBL/GenBank/DDBJ databases">
        <authorList>
            <person name="Varghese N."/>
            <person name="Submissions S."/>
        </authorList>
    </citation>
    <scope>NUCLEOTIDE SEQUENCE [LARGE SCALE GENOMIC DNA]</scope>
    <source>
        <strain evidence="4">ATCC 700103</strain>
    </source>
</reference>
<organism evidence="3 4">
    <name type="scientific">Halanaerobium kushneri</name>
    <dbReference type="NCBI Taxonomy" id="56779"/>
    <lineage>
        <taxon>Bacteria</taxon>
        <taxon>Bacillati</taxon>
        <taxon>Bacillota</taxon>
        <taxon>Clostridia</taxon>
        <taxon>Halanaerobiales</taxon>
        <taxon>Halanaerobiaceae</taxon>
        <taxon>Halanaerobium</taxon>
    </lineage>
</organism>
<dbReference type="STRING" id="56779.SAMN05421834_11636"/>
<comment type="similarity">
    <text evidence="1">Belongs to the bacterial solute-binding protein 8 family.</text>
</comment>
<keyword evidence="4" id="KW-1185">Reference proteome</keyword>
<protein>
    <submittedName>
        <fullName evidence="3">Iron complex transport system substrate-binding protein</fullName>
    </submittedName>
</protein>
<dbReference type="Proteomes" id="UP000185669">
    <property type="component" value="Unassembled WGS sequence"/>
</dbReference>
<dbReference type="SUPFAM" id="SSF53807">
    <property type="entry name" value="Helical backbone' metal receptor"/>
    <property type="match status" value="1"/>
</dbReference>
<dbReference type="OrthoDB" id="9787830at2"/>
<sequence>MLKKENLKVSWKRNLLIFSLSIMIILSLVFRVGAARNFTDMVGRQITVPARINRVVTTYKSATQFVLALDAGEKLVGVSAKTDKQPLFIKLQPELAELPQVGSKRNGINLETTLSLDPDLVILYPHRDALETAAKLERQGVTAMIINPESLQLIKETTELLGKVLDREKQAAKVLSAYNRIASLTAETANLPEARKKKIYFANSEFTDSVGAEMMQTAMIENAGGINPAAELKSGFITVSAEKILEWDPEVVIVSQYFNGKLNKLSQEKKYQNVSAFKNNKLYRIPSQLEPWDFPSPSSFIAQLWLAQKNYPLEYKDLNFQKELNDFYQDLYGKTFTELGGEF</sequence>
<proteinExistence type="inferred from homology"/>
<dbReference type="EMBL" id="FTNC01000016">
    <property type="protein sequence ID" value="SIR21265.1"/>
    <property type="molecule type" value="Genomic_DNA"/>
</dbReference>
<dbReference type="GO" id="GO:0071281">
    <property type="term" value="P:cellular response to iron ion"/>
    <property type="evidence" value="ECO:0007669"/>
    <property type="project" value="TreeGrafter"/>
</dbReference>
<dbReference type="Pfam" id="PF01497">
    <property type="entry name" value="Peripla_BP_2"/>
    <property type="match status" value="1"/>
</dbReference>